<reference evidence="1" key="1">
    <citation type="submission" date="2015-07" db="EMBL/GenBank/DDBJ databases">
        <title>Transcriptome Assembly of Anthurium amnicola.</title>
        <authorList>
            <person name="Suzuki J."/>
        </authorList>
    </citation>
    <scope>NUCLEOTIDE SEQUENCE</scope>
</reference>
<organism evidence="1">
    <name type="scientific">Anthurium amnicola</name>
    <dbReference type="NCBI Taxonomy" id="1678845"/>
    <lineage>
        <taxon>Eukaryota</taxon>
        <taxon>Viridiplantae</taxon>
        <taxon>Streptophyta</taxon>
        <taxon>Embryophyta</taxon>
        <taxon>Tracheophyta</taxon>
        <taxon>Spermatophyta</taxon>
        <taxon>Magnoliopsida</taxon>
        <taxon>Liliopsida</taxon>
        <taxon>Araceae</taxon>
        <taxon>Pothoideae</taxon>
        <taxon>Potheae</taxon>
        <taxon>Anthurium</taxon>
    </lineage>
</organism>
<name>A0A1D1YQ15_9ARAE</name>
<evidence type="ECO:0000313" key="1">
    <source>
        <dbReference type="EMBL" id="JAT56713.1"/>
    </source>
</evidence>
<dbReference type="SUPFAM" id="SSF51182">
    <property type="entry name" value="RmlC-like cupins"/>
    <property type="match status" value="1"/>
</dbReference>
<proteinExistence type="predicted"/>
<dbReference type="PANTHER" id="PTHR13903">
    <property type="entry name" value="PIRIN-RELATED"/>
    <property type="match status" value="1"/>
</dbReference>
<dbReference type="InterPro" id="IPR014710">
    <property type="entry name" value="RmlC-like_jellyroll"/>
</dbReference>
<accession>A0A1D1YQ15</accession>
<dbReference type="Gene3D" id="2.60.120.10">
    <property type="entry name" value="Jelly Rolls"/>
    <property type="match status" value="1"/>
</dbReference>
<dbReference type="InterPro" id="IPR012093">
    <property type="entry name" value="Pirin"/>
</dbReference>
<dbReference type="EMBL" id="GDJX01011223">
    <property type="protein sequence ID" value="JAT56713.1"/>
    <property type="molecule type" value="Transcribed_RNA"/>
</dbReference>
<sequence length="128" mass="15061">RWMIGFPCYVCGRSVRVLEKWFLVRPQHEGMGAVVRRSIGRFELKYFDPFLVLDEFSVTARAGFPDHPHRVCRQQIKQTSIQAFKRSRSETSTTRSSFLLAGWKRRSENSQLPYFPSPEYTRVIFIQA</sequence>
<gene>
    <name evidence="1" type="primary">At1g50590_1</name>
    <name evidence="1" type="ORF">g.96709</name>
</gene>
<protein>
    <submittedName>
        <fullName evidence="1">Pirin-like protein At1g50590</fullName>
    </submittedName>
</protein>
<feature type="non-terminal residue" evidence="1">
    <location>
        <position position="1"/>
    </location>
</feature>
<dbReference type="PANTHER" id="PTHR13903:SF23">
    <property type="entry name" value="OS09G0484800 PROTEIN"/>
    <property type="match status" value="1"/>
</dbReference>
<dbReference type="InterPro" id="IPR011051">
    <property type="entry name" value="RmlC_Cupin_sf"/>
</dbReference>
<feature type="non-terminal residue" evidence="1">
    <location>
        <position position="128"/>
    </location>
</feature>
<dbReference type="AlphaFoldDB" id="A0A1D1YQ15"/>